<evidence type="ECO:0000313" key="2">
    <source>
        <dbReference type="Proteomes" id="UP000225433"/>
    </source>
</evidence>
<keyword evidence="1" id="KW-0808">Transferase</keyword>
<dbReference type="Pfam" id="PF13412">
    <property type="entry name" value="HTH_24"/>
    <property type="match status" value="1"/>
</dbReference>
<dbReference type="GO" id="GO:0016301">
    <property type="term" value="F:kinase activity"/>
    <property type="evidence" value="ECO:0007669"/>
    <property type="project" value="UniProtKB-KW"/>
</dbReference>
<proteinExistence type="predicted"/>
<sequence length="105" mass="11702">MSKRESQILQLLKRDPFIQQQELADILGISRTCVAGHIMNLSKKGYIKGKGYILANNVHAVTVGAANIDLTSYAYAKLDYKVPTKGKLFRHQAVSGEISHKILLY</sequence>
<accession>A0A2G0Q949</accession>
<dbReference type="InterPro" id="IPR036390">
    <property type="entry name" value="WH_DNA-bd_sf"/>
</dbReference>
<evidence type="ECO:0000313" key="1">
    <source>
        <dbReference type="EMBL" id="PHM55736.1"/>
    </source>
</evidence>
<dbReference type="AlphaFoldDB" id="A0A2G0Q949"/>
<comment type="caution">
    <text evidence="1">The sequence shown here is derived from an EMBL/GenBank/DDBJ whole genome shotgun (WGS) entry which is preliminary data.</text>
</comment>
<dbReference type="EMBL" id="NJAI01000003">
    <property type="protein sequence ID" value="PHM55736.1"/>
    <property type="molecule type" value="Genomic_DNA"/>
</dbReference>
<organism evidence="1 2">
    <name type="scientific">Xenorhabdus hominickii</name>
    <dbReference type="NCBI Taxonomy" id="351679"/>
    <lineage>
        <taxon>Bacteria</taxon>
        <taxon>Pseudomonadati</taxon>
        <taxon>Pseudomonadota</taxon>
        <taxon>Gammaproteobacteria</taxon>
        <taxon>Enterobacterales</taxon>
        <taxon>Morganellaceae</taxon>
        <taxon>Xenorhabdus</taxon>
    </lineage>
</organism>
<dbReference type="Gene3D" id="1.10.10.10">
    <property type="entry name" value="Winged helix-like DNA-binding domain superfamily/Winged helix DNA-binding domain"/>
    <property type="match status" value="1"/>
</dbReference>
<reference evidence="1 2" key="1">
    <citation type="journal article" date="2017" name="Nat. Microbiol.">
        <title>Natural product diversity associated with the nematode symbionts Photorhabdus and Xenorhabdus.</title>
        <authorList>
            <person name="Tobias N.J."/>
            <person name="Wolff H."/>
            <person name="Djahanschiri B."/>
            <person name="Grundmann F."/>
            <person name="Kronenwerth M."/>
            <person name="Shi Y.M."/>
            <person name="Simonyi S."/>
            <person name="Grun P."/>
            <person name="Shapiro-Ilan D."/>
            <person name="Pidot S.J."/>
            <person name="Stinear T.P."/>
            <person name="Ebersberger I."/>
            <person name="Bode H.B."/>
        </authorList>
    </citation>
    <scope>NUCLEOTIDE SEQUENCE [LARGE SCALE GENOMIC DNA]</scope>
    <source>
        <strain evidence="1 2">DSM 17903</strain>
    </source>
</reference>
<keyword evidence="1" id="KW-0418">Kinase</keyword>
<protein>
    <submittedName>
        <fullName evidence="1">Kinase</fullName>
    </submittedName>
</protein>
<dbReference type="SUPFAM" id="SSF46785">
    <property type="entry name" value="Winged helix' DNA-binding domain"/>
    <property type="match status" value="1"/>
</dbReference>
<name>A0A2G0Q949_XENHO</name>
<dbReference type="Proteomes" id="UP000225433">
    <property type="component" value="Unassembled WGS sequence"/>
</dbReference>
<gene>
    <name evidence="1" type="ORF">Xhom_02487</name>
</gene>
<dbReference type="InterPro" id="IPR036388">
    <property type="entry name" value="WH-like_DNA-bd_sf"/>
</dbReference>